<comment type="caution">
    <text evidence="1">The sequence shown here is derived from an EMBL/GenBank/DDBJ whole genome shotgun (WGS) entry which is preliminary data.</text>
</comment>
<sequence length="300" mass="34044">MIWAGCFLCGYLSRYNLTDRLDTATCTHTLLSTAVHIRTDHVRYTLRYLHCFSVVSCPHPSDSALNKILIIGLQSWKGVANGVDLKVSTCTYDTTQVQKGRLHPLTYDTKSQRRAAVESFLVFTPSSTILSSYRRKALPTERKHGISLQQLHLCSTATPVEWHLLIRYLASERDECDDAGEMSPGSSTESYAAFAHIGLREIPEKPQPENFQASFTQNRDRVCSTELVSIVRSRNMFTFSSDERTSNIESYFRTEYAIRKVQDNREGLELNGLHQLLVYADDVNMLGENPKRLGKYGNFT</sequence>
<protein>
    <submittedName>
        <fullName evidence="1">Uncharacterized protein</fullName>
    </submittedName>
</protein>
<gene>
    <name evidence="1" type="ORF">ANN_20250</name>
</gene>
<evidence type="ECO:0000313" key="2">
    <source>
        <dbReference type="Proteomes" id="UP001148838"/>
    </source>
</evidence>
<organism evidence="1 2">
    <name type="scientific">Periplaneta americana</name>
    <name type="common">American cockroach</name>
    <name type="synonym">Blatta americana</name>
    <dbReference type="NCBI Taxonomy" id="6978"/>
    <lineage>
        <taxon>Eukaryota</taxon>
        <taxon>Metazoa</taxon>
        <taxon>Ecdysozoa</taxon>
        <taxon>Arthropoda</taxon>
        <taxon>Hexapoda</taxon>
        <taxon>Insecta</taxon>
        <taxon>Pterygota</taxon>
        <taxon>Neoptera</taxon>
        <taxon>Polyneoptera</taxon>
        <taxon>Dictyoptera</taxon>
        <taxon>Blattodea</taxon>
        <taxon>Blattoidea</taxon>
        <taxon>Blattidae</taxon>
        <taxon>Blattinae</taxon>
        <taxon>Periplaneta</taxon>
    </lineage>
</organism>
<accession>A0ABQ8SC47</accession>
<keyword evidence="2" id="KW-1185">Reference proteome</keyword>
<dbReference type="Proteomes" id="UP001148838">
    <property type="component" value="Unassembled WGS sequence"/>
</dbReference>
<name>A0ABQ8SC47_PERAM</name>
<dbReference type="EMBL" id="JAJSOF020000031">
    <property type="protein sequence ID" value="KAJ4431651.1"/>
    <property type="molecule type" value="Genomic_DNA"/>
</dbReference>
<proteinExistence type="predicted"/>
<reference evidence="1 2" key="1">
    <citation type="journal article" date="2022" name="Allergy">
        <title>Genome assembly and annotation of Periplaneta americana reveal a comprehensive cockroach allergen profile.</title>
        <authorList>
            <person name="Wang L."/>
            <person name="Xiong Q."/>
            <person name="Saelim N."/>
            <person name="Wang L."/>
            <person name="Nong W."/>
            <person name="Wan A.T."/>
            <person name="Shi M."/>
            <person name="Liu X."/>
            <person name="Cao Q."/>
            <person name="Hui J.H.L."/>
            <person name="Sookrung N."/>
            <person name="Leung T.F."/>
            <person name="Tungtrongchitr A."/>
            <person name="Tsui S.K.W."/>
        </authorList>
    </citation>
    <scope>NUCLEOTIDE SEQUENCE [LARGE SCALE GENOMIC DNA]</scope>
    <source>
        <strain evidence="1">PWHHKU_190912</strain>
    </source>
</reference>
<evidence type="ECO:0000313" key="1">
    <source>
        <dbReference type="EMBL" id="KAJ4431651.1"/>
    </source>
</evidence>